<dbReference type="Proteomes" id="UP000054164">
    <property type="component" value="Unassembled WGS sequence"/>
</dbReference>
<sequence>MYFIVFLFGAISVSRLDSFILLKKINKGVSLFYLIFNLIFITIITIITLIKNGGKNEKDSSKANEKTREK</sequence>
<feature type="transmembrane region" description="Helical" evidence="1">
    <location>
        <begin position="31"/>
        <end position="50"/>
    </location>
</feature>
<keyword evidence="1" id="KW-0472">Membrane</keyword>
<keyword evidence="1" id="KW-1133">Transmembrane helix</keyword>
<evidence type="ECO:0000313" key="2">
    <source>
        <dbReference type="EMBL" id="GAE03228.1"/>
    </source>
</evidence>
<dbReference type="AlphaFoldDB" id="A0A0S6U988"/>
<keyword evidence="1" id="KW-0812">Transmembrane</keyword>
<gene>
    <name evidence="2" type="ORF">CBO05C_2918</name>
</gene>
<proteinExistence type="predicted"/>
<protein>
    <submittedName>
        <fullName evidence="2">Spore germination protein</fullName>
    </submittedName>
</protein>
<reference evidence="2" key="1">
    <citation type="submission" date="2013-10" db="EMBL/GenBank/DDBJ databases">
        <title>Draft genome sequence of Clostridium botulinum type B strain Osaka05.</title>
        <authorList>
            <person name="Sakaguchi Y."/>
            <person name="Hosomi K."/>
            <person name="Uchiyama J."/>
            <person name="Ogura Y."/>
            <person name="Sakaguchi M."/>
            <person name="Kohda T."/>
            <person name="Mukamoto M."/>
            <person name="Misawa N."/>
            <person name="Matsuzaki S."/>
            <person name="Hayashi T."/>
            <person name="Kozaki S."/>
        </authorList>
    </citation>
    <scope>NUCLEOTIDE SEQUENCE</scope>
    <source>
        <strain evidence="2">Osaka05</strain>
    </source>
</reference>
<dbReference type="HOGENOM" id="CLU_2750595_0_0_9"/>
<dbReference type="EMBL" id="DF384213">
    <property type="protein sequence ID" value="GAE03228.1"/>
    <property type="molecule type" value="Genomic_DNA"/>
</dbReference>
<evidence type="ECO:0000256" key="1">
    <source>
        <dbReference type="SAM" id="Phobius"/>
    </source>
</evidence>
<accession>A0A0S6U988</accession>
<name>A0A0S6U988_CLOBO</name>
<organism evidence="2">
    <name type="scientific">Clostridium botulinum B str. Osaka05</name>
    <dbReference type="NCBI Taxonomy" id="1407017"/>
    <lineage>
        <taxon>Bacteria</taxon>
        <taxon>Bacillati</taxon>
        <taxon>Bacillota</taxon>
        <taxon>Clostridia</taxon>
        <taxon>Eubacteriales</taxon>
        <taxon>Clostridiaceae</taxon>
        <taxon>Clostridium</taxon>
    </lineage>
</organism>